<dbReference type="OrthoDB" id="9814202at2"/>
<dbReference type="RefSeq" id="WP_064699843.1">
    <property type="nucleotide sequence ID" value="NZ_BDEO01000008.1"/>
</dbReference>
<feature type="transmembrane region" description="Helical" evidence="8">
    <location>
        <begin position="246"/>
        <end position="265"/>
    </location>
</feature>
<evidence type="ECO:0000256" key="3">
    <source>
        <dbReference type="ARBA" id="ARBA00022448"/>
    </source>
</evidence>
<evidence type="ECO:0000256" key="4">
    <source>
        <dbReference type="ARBA" id="ARBA00022692"/>
    </source>
</evidence>
<reference evidence="11" key="1">
    <citation type="submission" date="2016-11" db="EMBL/GenBank/DDBJ databases">
        <authorList>
            <person name="Varghese N."/>
            <person name="Submissions S."/>
        </authorList>
    </citation>
    <scope>NUCLEOTIDE SEQUENCE [LARGE SCALE GENOMIC DNA]</scope>
    <source>
        <strain evidence="11">ALO Sharm</strain>
    </source>
</reference>
<feature type="transmembrane region" description="Helical" evidence="8">
    <location>
        <begin position="296"/>
        <end position="318"/>
    </location>
</feature>
<keyword evidence="11" id="KW-1185">Reference proteome</keyword>
<keyword evidence="4 8" id="KW-0812">Transmembrane</keyword>
<feature type="transmembrane region" description="Helical" evidence="8">
    <location>
        <begin position="330"/>
        <end position="347"/>
    </location>
</feature>
<feature type="transmembrane region" description="Helical" evidence="8">
    <location>
        <begin position="132"/>
        <end position="152"/>
    </location>
</feature>
<evidence type="ECO:0000259" key="9">
    <source>
        <dbReference type="Pfam" id="PF00909"/>
    </source>
</evidence>
<evidence type="ECO:0000256" key="7">
    <source>
        <dbReference type="ARBA" id="ARBA00023177"/>
    </source>
</evidence>
<dbReference type="InterPro" id="IPR019879">
    <property type="entry name" value="Ammonium_transptr_marine"/>
</dbReference>
<keyword evidence="5 8" id="KW-1133">Transmembrane helix</keyword>
<dbReference type="EMBL" id="FRAL01000006">
    <property type="protein sequence ID" value="SHK88902.1"/>
    <property type="molecule type" value="Genomic_DNA"/>
</dbReference>
<evidence type="ECO:0000256" key="1">
    <source>
        <dbReference type="ARBA" id="ARBA00004141"/>
    </source>
</evidence>
<organism evidence="10 11">
    <name type="scientific">Halomonas caseinilytica</name>
    <dbReference type="NCBI Taxonomy" id="438744"/>
    <lineage>
        <taxon>Bacteria</taxon>
        <taxon>Pseudomonadati</taxon>
        <taxon>Pseudomonadota</taxon>
        <taxon>Gammaproteobacteria</taxon>
        <taxon>Oceanospirillales</taxon>
        <taxon>Halomonadaceae</taxon>
        <taxon>Halomonas</taxon>
    </lineage>
</organism>
<dbReference type="Pfam" id="PF00909">
    <property type="entry name" value="Ammonium_transp"/>
    <property type="match status" value="1"/>
</dbReference>
<dbReference type="Proteomes" id="UP000184248">
    <property type="component" value="Unassembled WGS sequence"/>
</dbReference>
<dbReference type="PANTHER" id="PTHR11730:SF62">
    <property type="entry name" value="AMMONIUM TRANSPORTER SLL1017-RELATED"/>
    <property type="match status" value="1"/>
</dbReference>
<dbReference type="PROSITE" id="PS01219">
    <property type="entry name" value="AMMONIUM_TRANSP"/>
    <property type="match status" value="1"/>
</dbReference>
<evidence type="ECO:0000313" key="11">
    <source>
        <dbReference type="Proteomes" id="UP000184248"/>
    </source>
</evidence>
<dbReference type="InterPro" id="IPR029020">
    <property type="entry name" value="Ammonium/urea_transptr"/>
</dbReference>
<dbReference type="NCBIfam" id="TIGR03644">
    <property type="entry name" value="marine_trans_1"/>
    <property type="match status" value="1"/>
</dbReference>
<feature type="transmembrane region" description="Helical" evidence="8">
    <location>
        <begin position="172"/>
        <end position="189"/>
    </location>
</feature>
<protein>
    <submittedName>
        <fullName evidence="10">Ammonium transporter</fullName>
    </submittedName>
</protein>
<proteinExistence type="inferred from homology"/>
<keyword evidence="6 8" id="KW-0472">Membrane</keyword>
<dbReference type="InterPro" id="IPR024041">
    <property type="entry name" value="NH4_transpt_AmtB-like_dom"/>
</dbReference>
<dbReference type="AlphaFoldDB" id="A0A1M6W566"/>
<dbReference type="InterPro" id="IPR018047">
    <property type="entry name" value="Ammonium_transpt_CS"/>
</dbReference>
<keyword evidence="3" id="KW-0813">Transport</keyword>
<feature type="transmembrane region" description="Helical" evidence="8">
    <location>
        <begin position="47"/>
        <end position="66"/>
    </location>
</feature>
<gene>
    <name evidence="10" type="ORF">SAMN05192556_10651</name>
</gene>
<dbReference type="GO" id="GO:0016020">
    <property type="term" value="C:membrane"/>
    <property type="evidence" value="ECO:0007669"/>
    <property type="project" value="UniProtKB-SubCell"/>
</dbReference>
<evidence type="ECO:0000256" key="6">
    <source>
        <dbReference type="ARBA" id="ARBA00023136"/>
    </source>
</evidence>
<dbReference type="GO" id="GO:0008519">
    <property type="term" value="F:ammonium channel activity"/>
    <property type="evidence" value="ECO:0007669"/>
    <property type="project" value="InterPro"/>
</dbReference>
<dbReference type="GO" id="GO:0097272">
    <property type="term" value="P:ammonium homeostasis"/>
    <property type="evidence" value="ECO:0007669"/>
    <property type="project" value="TreeGrafter"/>
</dbReference>
<feature type="domain" description="Ammonium transporter AmtB-like" evidence="9">
    <location>
        <begin position="13"/>
        <end position="405"/>
    </location>
</feature>
<sequence>MTELAYALDTFYFLVCGALVMWMAAGFSMLEAGLVRSKNTAEILTKNIALFAIACTMYLLVGYYLMYSSSAGGVLPSLGFLLGGENSVDAVLAGGDDAPYYSARADFFFQVVFVATAMSIVSGAVAERMKLWAFLIFAVILTGFIYPVSGYWTWGGGWLAEIGFSDYAGSGIVHLAGASAALAGVLVLGPRKGKYGKDGTIYAIPGANMPLATLGTFILWLGWFGFNGGSELKVSDVTSANNMAQVLVNTNAAAAGGVIAALILAKAWFRKADLTMALNGAIAGLVSITADPLSPSALGATLIGGFGGLLVVVSIVCLDKLKLDDPVGAISAHGVVGIWGVLAVPLSNGSASFGAQIIGIFGIFAWVFVASLIVWLILKTVMGIRVSEEEEYEGVDLTECGLEAYPEFNVAKT</sequence>
<feature type="transmembrane region" description="Helical" evidence="8">
    <location>
        <begin position="107"/>
        <end position="125"/>
    </location>
</feature>
<dbReference type="SUPFAM" id="SSF111352">
    <property type="entry name" value="Ammonium transporter"/>
    <property type="match status" value="1"/>
</dbReference>
<keyword evidence="7" id="KW-0924">Ammonia transport</keyword>
<feature type="transmembrane region" description="Helical" evidence="8">
    <location>
        <begin position="201"/>
        <end position="226"/>
    </location>
</feature>
<accession>A0A1M6W566</accession>
<comment type="similarity">
    <text evidence="2">Belongs to the ammonia transporter channel (TC 1.A.11.2) family.</text>
</comment>
<feature type="transmembrane region" description="Helical" evidence="8">
    <location>
        <begin position="272"/>
        <end position="290"/>
    </location>
</feature>
<dbReference type="PANTHER" id="PTHR11730">
    <property type="entry name" value="AMMONIUM TRANSPORTER"/>
    <property type="match status" value="1"/>
</dbReference>
<dbReference type="Gene3D" id="1.10.3430.10">
    <property type="entry name" value="Ammonium transporter AmtB like domains"/>
    <property type="match status" value="1"/>
</dbReference>
<comment type="subcellular location">
    <subcellularLocation>
        <location evidence="1">Membrane</location>
        <topology evidence="1">Multi-pass membrane protein</topology>
    </subcellularLocation>
</comment>
<evidence type="ECO:0000256" key="8">
    <source>
        <dbReference type="SAM" id="Phobius"/>
    </source>
</evidence>
<feature type="transmembrane region" description="Helical" evidence="8">
    <location>
        <begin position="353"/>
        <end position="378"/>
    </location>
</feature>
<name>A0A1M6W566_9GAMM</name>
<evidence type="ECO:0000256" key="2">
    <source>
        <dbReference type="ARBA" id="ARBA00005887"/>
    </source>
</evidence>
<evidence type="ECO:0000313" key="10">
    <source>
        <dbReference type="EMBL" id="SHK88902.1"/>
    </source>
</evidence>
<evidence type="ECO:0000256" key="5">
    <source>
        <dbReference type="ARBA" id="ARBA00022989"/>
    </source>
</evidence>
<feature type="transmembrane region" description="Helical" evidence="8">
    <location>
        <begin position="12"/>
        <end position="35"/>
    </location>
</feature>